<dbReference type="InterPro" id="IPR045584">
    <property type="entry name" value="Pilin-like"/>
</dbReference>
<dbReference type="SUPFAM" id="SSF54523">
    <property type="entry name" value="Pili subunits"/>
    <property type="match status" value="1"/>
</dbReference>
<accession>A0A6J4MWK5</accession>
<name>A0A6J4MWK5_9BACT</name>
<gene>
    <name evidence="2" type="ORF">AVDCRST_MAG89-4595</name>
</gene>
<reference evidence="2" key="1">
    <citation type="submission" date="2020-02" db="EMBL/GenBank/DDBJ databases">
        <authorList>
            <person name="Meier V. D."/>
        </authorList>
    </citation>
    <scope>NUCLEOTIDE SEQUENCE</scope>
    <source>
        <strain evidence="2">AVDCRST_MAG89</strain>
    </source>
</reference>
<dbReference type="NCBIfam" id="TIGR02532">
    <property type="entry name" value="IV_pilin_GFxxxE"/>
    <property type="match status" value="1"/>
</dbReference>
<keyword evidence="1" id="KW-1133">Transmembrane helix</keyword>
<dbReference type="Gene3D" id="3.30.700.10">
    <property type="entry name" value="Glycoprotein, Type 4 Pilin"/>
    <property type="match status" value="1"/>
</dbReference>
<dbReference type="Pfam" id="PF07963">
    <property type="entry name" value="N_methyl"/>
    <property type="match status" value="1"/>
</dbReference>
<keyword evidence="1" id="KW-0472">Membrane</keyword>
<protein>
    <recommendedName>
        <fullName evidence="3">Prepilin-type N-terminal cleavage/methylation domain-containing protein</fullName>
    </recommendedName>
</protein>
<evidence type="ECO:0000313" key="2">
    <source>
        <dbReference type="EMBL" id="CAA9371058.1"/>
    </source>
</evidence>
<keyword evidence="1" id="KW-0812">Transmembrane</keyword>
<feature type="transmembrane region" description="Helical" evidence="1">
    <location>
        <begin position="12"/>
        <end position="30"/>
    </location>
</feature>
<dbReference type="AlphaFoldDB" id="A0A6J4MWK5"/>
<dbReference type="InterPro" id="IPR012902">
    <property type="entry name" value="N_methyl_site"/>
</dbReference>
<dbReference type="EMBL" id="CADCTV010000963">
    <property type="protein sequence ID" value="CAA9371058.1"/>
    <property type="molecule type" value="Genomic_DNA"/>
</dbReference>
<dbReference type="PANTHER" id="PTHR30093">
    <property type="entry name" value="GENERAL SECRETION PATHWAY PROTEIN G"/>
    <property type="match status" value="1"/>
</dbReference>
<evidence type="ECO:0008006" key="3">
    <source>
        <dbReference type="Google" id="ProtNLM"/>
    </source>
</evidence>
<sequence>MRNVRNRDGFTLIELMIVVVIIGILAAIAIPRFSAVSKNAKQAEAGSINKQICTLALTYKDQKGSTAYGTADLDDLESVGWDDATATAAQYFTFSFGSGVATATTKDAAQTKTEKMDCATGAITSS</sequence>
<evidence type="ECO:0000256" key="1">
    <source>
        <dbReference type="SAM" id="Phobius"/>
    </source>
</evidence>
<organism evidence="2">
    <name type="scientific">uncultured Gemmatimonadota bacterium</name>
    <dbReference type="NCBI Taxonomy" id="203437"/>
    <lineage>
        <taxon>Bacteria</taxon>
        <taxon>Pseudomonadati</taxon>
        <taxon>Gemmatimonadota</taxon>
        <taxon>environmental samples</taxon>
    </lineage>
</organism>
<proteinExistence type="predicted"/>